<feature type="compositionally biased region" description="Basic and acidic residues" evidence="1">
    <location>
        <begin position="37"/>
        <end position="51"/>
    </location>
</feature>
<feature type="compositionally biased region" description="Low complexity" evidence="1">
    <location>
        <begin position="1"/>
        <end position="34"/>
    </location>
</feature>
<protein>
    <submittedName>
        <fullName evidence="2">Uncharacterized protein</fullName>
    </submittedName>
</protein>
<feature type="non-terminal residue" evidence="2">
    <location>
        <position position="319"/>
    </location>
</feature>
<feature type="compositionally biased region" description="Basic and acidic residues" evidence="1">
    <location>
        <begin position="92"/>
        <end position="102"/>
    </location>
</feature>
<feature type="non-terminal residue" evidence="2">
    <location>
        <position position="1"/>
    </location>
</feature>
<dbReference type="AlphaFoldDB" id="A0A4P9WW05"/>
<feature type="region of interest" description="Disordered" evidence="1">
    <location>
        <begin position="134"/>
        <end position="155"/>
    </location>
</feature>
<reference evidence="3" key="1">
    <citation type="journal article" date="2018" name="Nat. Microbiol.">
        <title>Leveraging single-cell genomics to expand the fungal tree of life.</title>
        <authorList>
            <person name="Ahrendt S.R."/>
            <person name="Quandt C.A."/>
            <person name="Ciobanu D."/>
            <person name="Clum A."/>
            <person name="Salamov A."/>
            <person name="Andreopoulos B."/>
            <person name="Cheng J.F."/>
            <person name="Woyke T."/>
            <person name="Pelin A."/>
            <person name="Henrissat B."/>
            <person name="Reynolds N.K."/>
            <person name="Benny G.L."/>
            <person name="Smith M.E."/>
            <person name="James T.Y."/>
            <person name="Grigoriev I.V."/>
        </authorList>
    </citation>
    <scope>NUCLEOTIDE SEQUENCE [LARGE SCALE GENOMIC DNA]</scope>
    <source>
        <strain evidence="3">ATCC 52028</strain>
    </source>
</reference>
<accession>A0A4P9WW05</accession>
<sequence length="319" mass="31917">SSPASGAGRASGTNDALPSASAADAPDHAAASASTHENQENDAVRRQTARDDADDEDDADAEVEASGLRRGAHGSPLPPVAVNRAGRLRFSQVHDARPDAAARHSPFAVMKKPMGEREAKAKVTALLRAVGERHLQQQITQSPASASPLARDASHAKKVQFSFGRELPVAVTVEDVDAADAHAAATAATSAAASVAASSASALTASLPFSAPSLTPNPKSGFKLGSKEHEVLLTSPTPGPGSGLAFGAASQPADRPSPKKKPGPAAGFSFHPDAGVPPKAPAPKAATTSAAAPAPATSGFASLDWGKTTATASVAPPVS</sequence>
<dbReference type="EMBL" id="ML011390">
    <property type="protein sequence ID" value="RKO95570.1"/>
    <property type="molecule type" value="Genomic_DNA"/>
</dbReference>
<feature type="region of interest" description="Disordered" evidence="1">
    <location>
        <begin position="1"/>
        <end position="116"/>
    </location>
</feature>
<evidence type="ECO:0000313" key="2">
    <source>
        <dbReference type="EMBL" id="RKO95570.1"/>
    </source>
</evidence>
<name>A0A4P9WW05_9FUNG</name>
<evidence type="ECO:0000256" key="1">
    <source>
        <dbReference type="SAM" id="MobiDB-lite"/>
    </source>
</evidence>
<gene>
    <name evidence="2" type="ORF">CAUPRSCDRAFT_12734</name>
</gene>
<feature type="compositionally biased region" description="Polar residues" evidence="1">
    <location>
        <begin position="136"/>
        <end position="145"/>
    </location>
</feature>
<dbReference type="Proteomes" id="UP000268535">
    <property type="component" value="Unassembled WGS sequence"/>
</dbReference>
<proteinExistence type="predicted"/>
<feature type="compositionally biased region" description="Low complexity" evidence="1">
    <location>
        <begin position="282"/>
        <end position="298"/>
    </location>
</feature>
<feature type="region of interest" description="Disordered" evidence="1">
    <location>
        <begin position="208"/>
        <end position="319"/>
    </location>
</feature>
<evidence type="ECO:0000313" key="3">
    <source>
        <dbReference type="Proteomes" id="UP000268535"/>
    </source>
</evidence>
<organism evidence="2 3">
    <name type="scientific">Caulochytrium protostelioides</name>
    <dbReference type="NCBI Taxonomy" id="1555241"/>
    <lineage>
        <taxon>Eukaryota</taxon>
        <taxon>Fungi</taxon>
        <taxon>Fungi incertae sedis</taxon>
        <taxon>Chytridiomycota</taxon>
        <taxon>Chytridiomycota incertae sedis</taxon>
        <taxon>Chytridiomycetes</taxon>
        <taxon>Caulochytriales</taxon>
        <taxon>Caulochytriaceae</taxon>
        <taxon>Caulochytrium</taxon>
    </lineage>
</organism>
<feature type="compositionally biased region" description="Acidic residues" evidence="1">
    <location>
        <begin position="52"/>
        <end position="63"/>
    </location>
</feature>